<protein>
    <recommendedName>
        <fullName evidence="2">histidine kinase</fullName>
        <ecNumber evidence="2">2.7.13.3</ecNumber>
    </recommendedName>
</protein>
<evidence type="ECO:0000256" key="3">
    <source>
        <dbReference type="ARBA" id="ARBA00022679"/>
    </source>
</evidence>
<dbReference type="PROSITE" id="PS50109">
    <property type="entry name" value="HIS_KIN"/>
    <property type="match status" value="1"/>
</dbReference>
<feature type="domain" description="Histidine kinase" evidence="9">
    <location>
        <begin position="231"/>
        <end position="438"/>
    </location>
</feature>
<keyword evidence="3" id="KW-0808">Transferase</keyword>
<feature type="transmembrane region" description="Helical" evidence="8">
    <location>
        <begin position="114"/>
        <end position="141"/>
    </location>
</feature>
<keyword evidence="11" id="KW-1185">Reference proteome</keyword>
<evidence type="ECO:0000313" key="11">
    <source>
        <dbReference type="Proteomes" id="UP000593932"/>
    </source>
</evidence>
<keyword evidence="5" id="KW-0418">Kinase</keyword>
<organism evidence="10 11">
    <name type="scientific">Novilysobacter avium</name>
    <dbReference type="NCBI Taxonomy" id="2781023"/>
    <lineage>
        <taxon>Bacteria</taxon>
        <taxon>Pseudomonadati</taxon>
        <taxon>Pseudomonadota</taxon>
        <taxon>Gammaproteobacteria</taxon>
        <taxon>Lysobacterales</taxon>
        <taxon>Lysobacteraceae</taxon>
        <taxon>Novilysobacter</taxon>
    </lineage>
</organism>
<feature type="transmembrane region" description="Helical" evidence="8">
    <location>
        <begin position="85"/>
        <end position="102"/>
    </location>
</feature>
<keyword evidence="8" id="KW-0472">Membrane</keyword>
<dbReference type="Gene3D" id="1.10.287.130">
    <property type="match status" value="1"/>
</dbReference>
<evidence type="ECO:0000256" key="4">
    <source>
        <dbReference type="ARBA" id="ARBA00022741"/>
    </source>
</evidence>
<dbReference type="InterPro" id="IPR003594">
    <property type="entry name" value="HATPase_dom"/>
</dbReference>
<evidence type="ECO:0000256" key="6">
    <source>
        <dbReference type="ARBA" id="ARBA00022840"/>
    </source>
</evidence>
<dbReference type="RefSeq" id="WP_194034268.1">
    <property type="nucleotide sequence ID" value="NZ_CP063657.1"/>
</dbReference>
<dbReference type="SMART" id="SM00387">
    <property type="entry name" value="HATPase_c"/>
    <property type="match status" value="1"/>
</dbReference>
<dbReference type="InterPro" id="IPR004358">
    <property type="entry name" value="Sig_transdc_His_kin-like_C"/>
</dbReference>
<dbReference type="InterPro" id="IPR005467">
    <property type="entry name" value="His_kinase_dom"/>
</dbReference>
<keyword evidence="6" id="KW-0067">ATP-binding</keyword>
<keyword evidence="8" id="KW-0812">Transmembrane</keyword>
<dbReference type="InterPro" id="IPR036097">
    <property type="entry name" value="HisK_dim/P_sf"/>
</dbReference>
<dbReference type="InterPro" id="IPR036890">
    <property type="entry name" value="HATPase_C_sf"/>
</dbReference>
<dbReference type="EMBL" id="CP063657">
    <property type="protein sequence ID" value="QOW21707.1"/>
    <property type="molecule type" value="Genomic_DNA"/>
</dbReference>
<evidence type="ECO:0000259" key="9">
    <source>
        <dbReference type="PROSITE" id="PS50109"/>
    </source>
</evidence>
<name>A0A7S6ZU53_9GAMM</name>
<dbReference type="SUPFAM" id="SSF55874">
    <property type="entry name" value="ATPase domain of HSP90 chaperone/DNA topoisomerase II/histidine kinase"/>
    <property type="match status" value="1"/>
</dbReference>
<sequence length="454" mass="48912">MRWLRDVPIADPVDRRNAPVLQLVMLVILGTAPPIWAYRFTLLKDVPWREDETLGFALSMGFYALAGFSLYLVRTGRFQWAVRQLMVVTAMLMLVSHSSVGFTGNRFEHPLLTVWIVTTGLMIGRTAVWTMCLAVLGAFALGVRVDVMAGEPASGMVTDGIISGLMFVLITAVVDRAATALRESLAAEKLRSDQLVVSNEQLEAEIRERERVMDQLVHARKMEVVGRLSSGLAHDFNHLLGLVQGYAGKGLQSAEPAAMREALQGVDGASRRAAAVATRLLDFGRADARSLETIDVATAVNDLRPVLRQLLSPDIAIDIEGPLVPVHIRFDPAQFELMVLNIAANAGDAMREGGHFSISVTASDGHARIRFSDTGIGMSEPVRRQVLEPFFTTKARGEGTGLGLALVSSMVGDAGGRIDVSSAPGEGTDLVIRIPAIAPDTPTRARRQLAGSAG</sequence>
<dbReference type="Pfam" id="PF02518">
    <property type="entry name" value="HATPase_c"/>
    <property type="match status" value="1"/>
</dbReference>
<dbReference type="PANTHER" id="PTHR43065:SF46">
    <property type="entry name" value="C4-DICARBOXYLATE TRANSPORT SENSOR PROTEIN DCTB"/>
    <property type="match status" value="1"/>
</dbReference>
<evidence type="ECO:0000313" key="10">
    <source>
        <dbReference type="EMBL" id="QOW21707.1"/>
    </source>
</evidence>
<dbReference type="Gene3D" id="3.30.565.10">
    <property type="entry name" value="Histidine kinase-like ATPase, C-terminal domain"/>
    <property type="match status" value="1"/>
</dbReference>
<feature type="transmembrane region" description="Helical" evidence="8">
    <location>
        <begin position="153"/>
        <end position="174"/>
    </location>
</feature>
<evidence type="ECO:0000256" key="5">
    <source>
        <dbReference type="ARBA" id="ARBA00022777"/>
    </source>
</evidence>
<reference evidence="10 11" key="1">
    <citation type="submission" date="2020-10" db="EMBL/GenBank/DDBJ databases">
        <title>complete genome sequencing of Lysobacter sp. H23M41.</title>
        <authorList>
            <person name="Bae J.-W."/>
            <person name="Lee S.-Y."/>
        </authorList>
    </citation>
    <scope>NUCLEOTIDE SEQUENCE [LARGE SCALE GENOMIC DNA]</scope>
    <source>
        <strain evidence="10 11">H23M41</strain>
    </source>
</reference>
<evidence type="ECO:0000256" key="7">
    <source>
        <dbReference type="ARBA" id="ARBA00023012"/>
    </source>
</evidence>
<dbReference type="SUPFAM" id="SSF47384">
    <property type="entry name" value="Homodimeric domain of signal transducing histidine kinase"/>
    <property type="match status" value="1"/>
</dbReference>
<evidence type="ECO:0000256" key="8">
    <source>
        <dbReference type="SAM" id="Phobius"/>
    </source>
</evidence>
<evidence type="ECO:0000256" key="2">
    <source>
        <dbReference type="ARBA" id="ARBA00012438"/>
    </source>
</evidence>
<proteinExistence type="predicted"/>
<gene>
    <name evidence="10" type="ORF">INQ42_10790</name>
</gene>
<feature type="transmembrane region" description="Helical" evidence="8">
    <location>
        <begin position="53"/>
        <end position="73"/>
    </location>
</feature>
<feature type="transmembrane region" description="Helical" evidence="8">
    <location>
        <begin position="20"/>
        <end position="41"/>
    </location>
</feature>
<dbReference type="PRINTS" id="PR00344">
    <property type="entry name" value="BCTRLSENSOR"/>
</dbReference>
<dbReference type="PANTHER" id="PTHR43065">
    <property type="entry name" value="SENSOR HISTIDINE KINASE"/>
    <property type="match status" value="1"/>
</dbReference>
<accession>A0A7S6ZU53</accession>
<comment type="catalytic activity">
    <reaction evidence="1">
        <text>ATP + protein L-histidine = ADP + protein N-phospho-L-histidine.</text>
        <dbReference type="EC" id="2.7.13.3"/>
    </reaction>
</comment>
<keyword evidence="8" id="KW-1133">Transmembrane helix</keyword>
<keyword evidence="4" id="KW-0547">Nucleotide-binding</keyword>
<keyword evidence="7" id="KW-0902">Two-component regulatory system</keyword>
<evidence type="ECO:0000256" key="1">
    <source>
        <dbReference type="ARBA" id="ARBA00000085"/>
    </source>
</evidence>
<dbReference type="Proteomes" id="UP000593932">
    <property type="component" value="Chromosome"/>
</dbReference>
<dbReference type="EC" id="2.7.13.3" evidence="2"/>